<dbReference type="OrthoDB" id="2654851at2759"/>
<dbReference type="EMBL" id="KN831959">
    <property type="protein sequence ID" value="KIO07792.1"/>
    <property type="molecule type" value="Genomic_DNA"/>
</dbReference>
<name>A0A0C3KDV2_PISTI</name>
<dbReference type="STRING" id="870435.A0A0C3KDV2"/>
<dbReference type="HOGENOM" id="CLU_000288_138_1_1"/>
<gene>
    <name evidence="2" type="ORF">M404DRAFT_997931</name>
</gene>
<evidence type="ECO:0000313" key="2">
    <source>
        <dbReference type="EMBL" id="KIO07792.1"/>
    </source>
</evidence>
<evidence type="ECO:0000259" key="1">
    <source>
        <dbReference type="Pfam" id="PF06985"/>
    </source>
</evidence>
<dbReference type="Proteomes" id="UP000054217">
    <property type="component" value="Unassembled WGS sequence"/>
</dbReference>
<reference evidence="2 3" key="1">
    <citation type="submission" date="2014-04" db="EMBL/GenBank/DDBJ databases">
        <authorList>
            <consortium name="DOE Joint Genome Institute"/>
            <person name="Kuo A."/>
            <person name="Kohler A."/>
            <person name="Costa M.D."/>
            <person name="Nagy L.G."/>
            <person name="Floudas D."/>
            <person name="Copeland A."/>
            <person name="Barry K.W."/>
            <person name="Cichocki N."/>
            <person name="Veneault-Fourrey C."/>
            <person name="LaButti K."/>
            <person name="Lindquist E.A."/>
            <person name="Lipzen A."/>
            <person name="Lundell T."/>
            <person name="Morin E."/>
            <person name="Murat C."/>
            <person name="Sun H."/>
            <person name="Tunlid A."/>
            <person name="Henrissat B."/>
            <person name="Grigoriev I.V."/>
            <person name="Hibbett D.S."/>
            <person name="Martin F."/>
            <person name="Nordberg H.P."/>
            <person name="Cantor M.N."/>
            <person name="Hua S.X."/>
        </authorList>
    </citation>
    <scope>NUCLEOTIDE SEQUENCE [LARGE SCALE GENOMIC DNA]</scope>
    <source>
        <strain evidence="2 3">Marx 270</strain>
    </source>
</reference>
<dbReference type="PANTHER" id="PTHR10622">
    <property type="entry name" value="HET DOMAIN-CONTAINING PROTEIN"/>
    <property type="match status" value="1"/>
</dbReference>
<sequence length="543" mass="61844">MPRRGSFDQSTLIVDKPAPNPAIACLEQFSESDYTQLRQLSLSSSPLDGDSLRSVAQSRIRSYVFANVPLRIIKLPEMKLIERSMAVDYLVKTKLENVMRQAEAVAQEARDEIISKWVEDIARYAILSHTWGVEEPDYQDFHQPSCHGKQGYKKLNNFCNIAHEDYKVEFAWADTVCIDKSSSAELDESIRSMSTWYRNAAICIAYVGQTTSLLDLAADRWFTRGWTLQELLSPSRLKFYNKDWLPLTHFRNDKIREEDARTLSGGTYSLQFRLLSDAILTAAGIKPRHFRDFEPGFVSPSLPERMKWVARRLTTRAEDKSYCMMGIFGVSMLVAYGEGPERAFFRLFQAILDVACERHWFLWAGKAVPRHIHPSRMIPSGPECYLSSNLKISALEALKMGSFDVPLSLTNVGLSMRLLVVPAHVAPPHDCGSSSDLRVYCSLFNDIAMVKGTPHKSNTDEFALGIFGGSPVTLVSGLLERVYAILLRRISSRTNWERYETDAPLTFRFNDRFGDAVRMYFAKMEWTIVGNREEDLKLETVYL</sequence>
<organism evidence="2 3">
    <name type="scientific">Pisolithus tinctorius Marx 270</name>
    <dbReference type="NCBI Taxonomy" id="870435"/>
    <lineage>
        <taxon>Eukaryota</taxon>
        <taxon>Fungi</taxon>
        <taxon>Dikarya</taxon>
        <taxon>Basidiomycota</taxon>
        <taxon>Agaricomycotina</taxon>
        <taxon>Agaricomycetes</taxon>
        <taxon>Agaricomycetidae</taxon>
        <taxon>Boletales</taxon>
        <taxon>Sclerodermatineae</taxon>
        <taxon>Pisolithaceae</taxon>
        <taxon>Pisolithus</taxon>
    </lineage>
</organism>
<dbReference type="InParanoid" id="A0A0C3KDV2"/>
<feature type="domain" description="Heterokaryon incompatibility" evidence="1">
    <location>
        <begin position="124"/>
        <end position="212"/>
    </location>
</feature>
<proteinExistence type="predicted"/>
<dbReference type="PANTHER" id="PTHR10622:SF10">
    <property type="entry name" value="HET DOMAIN-CONTAINING PROTEIN"/>
    <property type="match status" value="1"/>
</dbReference>
<dbReference type="InterPro" id="IPR010730">
    <property type="entry name" value="HET"/>
</dbReference>
<evidence type="ECO:0000313" key="3">
    <source>
        <dbReference type="Proteomes" id="UP000054217"/>
    </source>
</evidence>
<accession>A0A0C3KDV2</accession>
<dbReference type="AlphaFoldDB" id="A0A0C3KDV2"/>
<protein>
    <recommendedName>
        <fullName evidence="1">Heterokaryon incompatibility domain-containing protein</fullName>
    </recommendedName>
</protein>
<keyword evidence="3" id="KW-1185">Reference proteome</keyword>
<reference evidence="3" key="2">
    <citation type="submission" date="2015-01" db="EMBL/GenBank/DDBJ databases">
        <title>Evolutionary Origins and Diversification of the Mycorrhizal Mutualists.</title>
        <authorList>
            <consortium name="DOE Joint Genome Institute"/>
            <consortium name="Mycorrhizal Genomics Consortium"/>
            <person name="Kohler A."/>
            <person name="Kuo A."/>
            <person name="Nagy L.G."/>
            <person name="Floudas D."/>
            <person name="Copeland A."/>
            <person name="Barry K.W."/>
            <person name="Cichocki N."/>
            <person name="Veneault-Fourrey C."/>
            <person name="LaButti K."/>
            <person name="Lindquist E.A."/>
            <person name="Lipzen A."/>
            <person name="Lundell T."/>
            <person name="Morin E."/>
            <person name="Murat C."/>
            <person name="Riley R."/>
            <person name="Ohm R."/>
            <person name="Sun H."/>
            <person name="Tunlid A."/>
            <person name="Henrissat B."/>
            <person name="Grigoriev I.V."/>
            <person name="Hibbett D.S."/>
            <person name="Martin F."/>
        </authorList>
    </citation>
    <scope>NUCLEOTIDE SEQUENCE [LARGE SCALE GENOMIC DNA]</scope>
    <source>
        <strain evidence="3">Marx 270</strain>
    </source>
</reference>
<dbReference type="Pfam" id="PF06985">
    <property type="entry name" value="HET"/>
    <property type="match status" value="1"/>
</dbReference>